<sequence>MLRLFTPRLVLRTPSPDDLSGYLAYRNELSGLATQMMAAVDADRALTFLDTQSSLGEDACGWRMFAVERREEPGIVGEVGVFSSAERPREGDLGWWLNPVHQKQGFATEAVQALIGWCFSGRDLHRVTAHCLRTNDASRRLMDRVGMRLESQSVESRWLGGRWHDELGYALLQREWAARRPDTAAL</sequence>
<dbReference type="PROSITE" id="PS51186">
    <property type="entry name" value="GNAT"/>
    <property type="match status" value="1"/>
</dbReference>
<evidence type="ECO:0000256" key="2">
    <source>
        <dbReference type="ARBA" id="ARBA00023315"/>
    </source>
</evidence>
<dbReference type="InterPro" id="IPR000182">
    <property type="entry name" value="GNAT_dom"/>
</dbReference>
<dbReference type="RefSeq" id="WP_183396091.1">
    <property type="nucleotide sequence ID" value="NZ_JACIDR010000005.1"/>
</dbReference>
<dbReference type="AlphaFoldDB" id="A0A7W6D032"/>
<dbReference type="PANTHER" id="PTHR43792:SF8">
    <property type="entry name" value="[RIBOSOMAL PROTEIN US5]-ALANINE N-ACETYLTRANSFERASE"/>
    <property type="match status" value="1"/>
</dbReference>
<dbReference type="SUPFAM" id="SSF55729">
    <property type="entry name" value="Acyl-CoA N-acyltransferases (Nat)"/>
    <property type="match status" value="1"/>
</dbReference>
<evidence type="ECO:0000256" key="3">
    <source>
        <dbReference type="ARBA" id="ARBA00038502"/>
    </source>
</evidence>
<dbReference type="GO" id="GO:0016747">
    <property type="term" value="F:acyltransferase activity, transferring groups other than amino-acyl groups"/>
    <property type="evidence" value="ECO:0007669"/>
    <property type="project" value="InterPro"/>
</dbReference>
<comment type="caution">
    <text evidence="5">The sequence shown here is derived from an EMBL/GenBank/DDBJ whole genome shotgun (WGS) entry which is preliminary data.</text>
</comment>
<proteinExistence type="inferred from homology"/>
<evidence type="ECO:0000313" key="5">
    <source>
        <dbReference type="EMBL" id="MBB3974241.1"/>
    </source>
</evidence>
<name>A0A7W6D032_9HYPH</name>
<dbReference type="Proteomes" id="UP000528964">
    <property type="component" value="Unassembled WGS sequence"/>
</dbReference>
<evidence type="ECO:0000313" key="6">
    <source>
        <dbReference type="Proteomes" id="UP000528964"/>
    </source>
</evidence>
<gene>
    <name evidence="5" type="ORF">GGR24_002922</name>
</gene>
<dbReference type="PANTHER" id="PTHR43792">
    <property type="entry name" value="GNAT FAMILY, PUTATIVE (AFU_ORTHOLOGUE AFUA_3G00765)-RELATED-RELATED"/>
    <property type="match status" value="1"/>
</dbReference>
<dbReference type="EMBL" id="JACIDR010000005">
    <property type="protein sequence ID" value="MBB3974241.1"/>
    <property type="molecule type" value="Genomic_DNA"/>
</dbReference>
<evidence type="ECO:0000256" key="1">
    <source>
        <dbReference type="ARBA" id="ARBA00022679"/>
    </source>
</evidence>
<dbReference type="InterPro" id="IPR051531">
    <property type="entry name" value="N-acetyltransferase"/>
</dbReference>
<keyword evidence="6" id="KW-1185">Reference proteome</keyword>
<accession>A0A7W6D032</accession>
<dbReference type="Gene3D" id="3.40.630.30">
    <property type="match status" value="1"/>
</dbReference>
<feature type="domain" description="N-acetyltransferase" evidence="4">
    <location>
        <begin position="9"/>
        <end position="174"/>
    </location>
</feature>
<keyword evidence="2" id="KW-0012">Acyltransferase</keyword>
<evidence type="ECO:0000259" key="4">
    <source>
        <dbReference type="PROSITE" id="PS51186"/>
    </source>
</evidence>
<comment type="similarity">
    <text evidence="3">Belongs to the acetyltransferase family. RimJ subfamily.</text>
</comment>
<organism evidence="5 6">
    <name type="scientific">Hansschlegelia beijingensis</name>
    <dbReference type="NCBI Taxonomy" id="1133344"/>
    <lineage>
        <taxon>Bacteria</taxon>
        <taxon>Pseudomonadati</taxon>
        <taxon>Pseudomonadota</taxon>
        <taxon>Alphaproteobacteria</taxon>
        <taxon>Hyphomicrobiales</taxon>
        <taxon>Methylopilaceae</taxon>
        <taxon>Hansschlegelia</taxon>
    </lineage>
</organism>
<dbReference type="Pfam" id="PF13302">
    <property type="entry name" value="Acetyltransf_3"/>
    <property type="match status" value="1"/>
</dbReference>
<keyword evidence="1 5" id="KW-0808">Transferase</keyword>
<dbReference type="InterPro" id="IPR016181">
    <property type="entry name" value="Acyl_CoA_acyltransferase"/>
</dbReference>
<reference evidence="5 6" key="1">
    <citation type="submission" date="2020-08" db="EMBL/GenBank/DDBJ databases">
        <title>Genomic Encyclopedia of Type Strains, Phase IV (KMG-IV): sequencing the most valuable type-strain genomes for metagenomic binning, comparative biology and taxonomic classification.</title>
        <authorList>
            <person name="Goeker M."/>
        </authorList>
    </citation>
    <scope>NUCLEOTIDE SEQUENCE [LARGE SCALE GENOMIC DNA]</scope>
    <source>
        <strain evidence="5 6">DSM 25481</strain>
    </source>
</reference>
<protein>
    <submittedName>
        <fullName evidence="5">RimJ/RimL family protein N-acetyltransferase</fullName>
    </submittedName>
</protein>